<dbReference type="PRINTS" id="PR01438">
    <property type="entry name" value="UNVRSLSTRESS"/>
</dbReference>
<comment type="caution">
    <text evidence="3">The sequence shown here is derived from an EMBL/GenBank/DDBJ whole genome shotgun (WGS) entry which is preliminary data.</text>
</comment>
<proteinExistence type="inferred from homology"/>
<dbReference type="AlphaFoldDB" id="A0A5D4H1L7"/>
<feature type="domain" description="UspA" evidence="2">
    <location>
        <begin position="177"/>
        <end position="276"/>
    </location>
</feature>
<dbReference type="InterPro" id="IPR006015">
    <property type="entry name" value="Universal_stress_UspA"/>
</dbReference>
<dbReference type="Gene3D" id="3.40.50.620">
    <property type="entry name" value="HUPs"/>
    <property type="match status" value="2"/>
</dbReference>
<evidence type="ECO:0000259" key="2">
    <source>
        <dbReference type="Pfam" id="PF00582"/>
    </source>
</evidence>
<dbReference type="InterPro" id="IPR014729">
    <property type="entry name" value="Rossmann-like_a/b/a_fold"/>
</dbReference>
<protein>
    <submittedName>
        <fullName evidence="3">Universal stress protein</fullName>
    </submittedName>
</protein>
<dbReference type="InterPro" id="IPR006016">
    <property type="entry name" value="UspA"/>
</dbReference>
<comment type="similarity">
    <text evidence="1">Belongs to the universal stress protein A family.</text>
</comment>
<evidence type="ECO:0000313" key="4">
    <source>
        <dbReference type="Proteomes" id="UP000322362"/>
    </source>
</evidence>
<dbReference type="PANTHER" id="PTHR46268:SF6">
    <property type="entry name" value="UNIVERSAL STRESS PROTEIN UP12"/>
    <property type="match status" value="1"/>
</dbReference>
<feature type="domain" description="UspA" evidence="2">
    <location>
        <begin position="1"/>
        <end position="144"/>
    </location>
</feature>
<dbReference type="PANTHER" id="PTHR46268">
    <property type="entry name" value="STRESS RESPONSE PROTEIN NHAX"/>
    <property type="match status" value="1"/>
</dbReference>
<gene>
    <name evidence="3" type="ORF">FXV77_15615</name>
</gene>
<sequence length="280" mass="31272">MKTIIITTDFSESALNAARYATKLAKSINANQIVLYHAYDNLPVGTDLPMTDVVPSLIEEQSFSNLRTVQAELEQVLGEDSGVGIHLITNNFPLLRGIEGLAEEWHANLVVAGTTGRGNLEQVLIGSNTVNLASSLKLPLLIVPADADYEPIQKVVFACDLRKVSHSTPIAEIGQWLERLGAELLVLNVTLERKRANPDTIMEQYKMHALLDVYQPEYHYTTSDDIAEEIEDFAEDHDAGLIVTIPKSYGFFERLFRRSVSKQLIKKSDIPLLLLREKEE</sequence>
<dbReference type="Proteomes" id="UP000322362">
    <property type="component" value="Unassembled WGS sequence"/>
</dbReference>
<name>A0A5D4H1L7_9SPHI</name>
<dbReference type="SUPFAM" id="SSF52402">
    <property type="entry name" value="Adenine nucleotide alpha hydrolases-like"/>
    <property type="match status" value="2"/>
</dbReference>
<dbReference type="RefSeq" id="WP_148920170.1">
    <property type="nucleotide sequence ID" value="NZ_VTAV01000012.1"/>
</dbReference>
<dbReference type="Pfam" id="PF00582">
    <property type="entry name" value="Usp"/>
    <property type="match status" value="2"/>
</dbReference>
<evidence type="ECO:0000313" key="3">
    <source>
        <dbReference type="EMBL" id="TYR34447.1"/>
    </source>
</evidence>
<accession>A0A5D4H1L7</accession>
<evidence type="ECO:0000256" key="1">
    <source>
        <dbReference type="ARBA" id="ARBA00008791"/>
    </source>
</evidence>
<keyword evidence="4" id="KW-1185">Reference proteome</keyword>
<organism evidence="3 4">
    <name type="scientific">Sphingobacterium phlebotomi</name>
    <dbReference type="NCBI Taxonomy" id="2605433"/>
    <lineage>
        <taxon>Bacteria</taxon>
        <taxon>Pseudomonadati</taxon>
        <taxon>Bacteroidota</taxon>
        <taxon>Sphingobacteriia</taxon>
        <taxon>Sphingobacteriales</taxon>
        <taxon>Sphingobacteriaceae</taxon>
        <taxon>Sphingobacterium</taxon>
    </lineage>
</organism>
<reference evidence="3 4" key="1">
    <citation type="submission" date="2019-08" db="EMBL/GenBank/DDBJ databases">
        <title>Phlebobacter frassis gen. nov. sp. nov., a new member of family Sphingobacteriaceae isolated from sand fly rearing media.</title>
        <authorList>
            <person name="Kakumanu M.L."/>
            <person name="Marayati B.F."/>
            <person name="Wada-Katsumata A."/>
            <person name="Wasserberg G."/>
            <person name="Schal C."/>
            <person name="Apperson C.S."/>
            <person name="Ponnusamy L."/>
        </authorList>
    </citation>
    <scope>NUCLEOTIDE SEQUENCE [LARGE SCALE GENOMIC DNA]</scope>
    <source>
        <strain evidence="3 4">SSI9</strain>
    </source>
</reference>
<dbReference type="CDD" id="cd00293">
    <property type="entry name" value="USP-like"/>
    <property type="match status" value="2"/>
</dbReference>
<dbReference type="EMBL" id="VTAV01000012">
    <property type="protein sequence ID" value="TYR34447.1"/>
    <property type="molecule type" value="Genomic_DNA"/>
</dbReference>